<dbReference type="EMBL" id="JAWDGP010000216">
    <property type="protein sequence ID" value="KAK3802785.1"/>
    <property type="molecule type" value="Genomic_DNA"/>
</dbReference>
<protein>
    <submittedName>
        <fullName evidence="1">Uncharacterized protein</fullName>
    </submittedName>
</protein>
<organism evidence="1 2">
    <name type="scientific">Elysia crispata</name>
    <name type="common">lettuce slug</name>
    <dbReference type="NCBI Taxonomy" id="231223"/>
    <lineage>
        <taxon>Eukaryota</taxon>
        <taxon>Metazoa</taxon>
        <taxon>Spiralia</taxon>
        <taxon>Lophotrochozoa</taxon>
        <taxon>Mollusca</taxon>
        <taxon>Gastropoda</taxon>
        <taxon>Heterobranchia</taxon>
        <taxon>Euthyneura</taxon>
        <taxon>Panpulmonata</taxon>
        <taxon>Sacoglossa</taxon>
        <taxon>Placobranchoidea</taxon>
        <taxon>Plakobranchidae</taxon>
        <taxon>Elysia</taxon>
    </lineage>
</organism>
<dbReference type="AlphaFoldDB" id="A0AAE1EDJ9"/>
<name>A0AAE1EDJ9_9GAST</name>
<evidence type="ECO:0000313" key="1">
    <source>
        <dbReference type="EMBL" id="KAK3802785.1"/>
    </source>
</evidence>
<gene>
    <name evidence="1" type="ORF">RRG08_012299</name>
</gene>
<reference evidence="1" key="1">
    <citation type="journal article" date="2023" name="G3 (Bethesda)">
        <title>A reference genome for the long-term kleptoplast-retaining sea slug Elysia crispata morphotype clarki.</title>
        <authorList>
            <person name="Eastman K.E."/>
            <person name="Pendleton A.L."/>
            <person name="Shaikh M.A."/>
            <person name="Suttiyut T."/>
            <person name="Ogas R."/>
            <person name="Tomko P."/>
            <person name="Gavelis G."/>
            <person name="Widhalm J.R."/>
            <person name="Wisecaver J.H."/>
        </authorList>
    </citation>
    <scope>NUCLEOTIDE SEQUENCE</scope>
    <source>
        <strain evidence="1">ECLA1</strain>
    </source>
</reference>
<evidence type="ECO:0000313" key="2">
    <source>
        <dbReference type="Proteomes" id="UP001283361"/>
    </source>
</evidence>
<comment type="caution">
    <text evidence="1">The sequence shown here is derived from an EMBL/GenBank/DDBJ whole genome shotgun (WGS) entry which is preliminary data.</text>
</comment>
<accession>A0AAE1EDJ9</accession>
<keyword evidence="2" id="KW-1185">Reference proteome</keyword>
<dbReference type="Proteomes" id="UP001283361">
    <property type="component" value="Unassembled WGS sequence"/>
</dbReference>
<proteinExistence type="predicted"/>
<sequence>MAHARSVTVLAFRNSAERSEIRSRAGNIPGAGVLGGRETVVVSCSVPCLSSKLLKTVGNQEKADVFCVLASHRLPVSGDVGPRQSFARLILLSDGLLGPENQADWVVETHQSWPQSRRTCVTFDGLSGLGKCECRVPKAYGLPEVSASCLTLDHMTECRIMGSPPGACKPIGQLFETSEADFAMFSHND</sequence>